<dbReference type="Gene3D" id="3.80.10.10">
    <property type="entry name" value="Ribonuclease Inhibitor"/>
    <property type="match status" value="1"/>
</dbReference>
<reference evidence="3" key="1">
    <citation type="submission" date="2019-03" db="EMBL/GenBank/DDBJ databases">
        <title>Snf2 controls pulcherriminic acid biosynthesis and connects pigmentation and antifungal activity of the yeast Metschnikowia pulcherrima.</title>
        <authorList>
            <person name="Gore-Lloyd D."/>
            <person name="Sumann I."/>
            <person name="Brachmann A.O."/>
            <person name="Schneeberger K."/>
            <person name="Ortiz-Merino R.A."/>
            <person name="Moreno-Beltran M."/>
            <person name="Schlaefli M."/>
            <person name="Kirner P."/>
            <person name="Santos Kron A."/>
            <person name="Wolfe K.H."/>
            <person name="Piel J."/>
            <person name="Ahrens C.H."/>
            <person name="Henk D."/>
            <person name="Freimoser F.M."/>
        </authorList>
    </citation>
    <scope>NUCLEOTIDE SEQUENCE [LARGE SCALE GENOMIC DNA]</scope>
    <source>
        <strain evidence="3">APC 1.2</strain>
    </source>
</reference>
<organism evidence="2 3">
    <name type="scientific">Metschnikowia aff. pulcherrima</name>
    <dbReference type="NCBI Taxonomy" id="2163413"/>
    <lineage>
        <taxon>Eukaryota</taxon>
        <taxon>Fungi</taxon>
        <taxon>Dikarya</taxon>
        <taxon>Ascomycota</taxon>
        <taxon>Saccharomycotina</taxon>
        <taxon>Pichiomycetes</taxon>
        <taxon>Metschnikowiaceae</taxon>
        <taxon>Metschnikowia</taxon>
    </lineage>
</organism>
<dbReference type="Proteomes" id="UP000292447">
    <property type="component" value="Chromosome V"/>
</dbReference>
<dbReference type="AlphaFoldDB" id="A0A4V1AEQ6"/>
<accession>A0A4V1AEQ6</accession>
<dbReference type="InterPro" id="IPR032675">
    <property type="entry name" value="LRR_dom_sf"/>
</dbReference>
<proteinExistence type="predicted"/>
<name>A0A4V1AEQ6_9ASCO</name>
<dbReference type="InterPro" id="IPR050328">
    <property type="entry name" value="Dev_Immune_Receptor"/>
</dbReference>
<evidence type="ECO:0000313" key="3">
    <source>
        <dbReference type="Proteomes" id="UP000292447"/>
    </source>
</evidence>
<keyword evidence="1" id="KW-0732">Signal</keyword>
<gene>
    <name evidence="2" type="ORF">METSCH_E02820</name>
</gene>
<protein>
    <submittedName>
        <fullName evidence="2">Uncharacterized protein</fullName>
    </submittedName>
</protein>
<dbReference type="PANTHER" id="PTHR24373:SF275">
    <property type="entry name" value="TIR DOMAIN-CONTAINING PROTEIN"/>
    <property type="match status" value="1"/>
</dbReference>
<evidence type="ECO:0000256" key="1">
    <source>
        <dbReference type="ARBA" id="ARBA00022729"/>
    </source>
</evidence>
<dbReference type="SUPFAM" id="SSF52047">
    <property type="entry name" value="RNI-like"/>
    <property type="match status" value="1"/>
</dbReference>
<dbReference type="EMBL" id="CP034460">
    <property type="protein sequence ID" value="QBM90043.1"/>
    <property type="molecule type" value="Genomic_DNA"/>
</dbReference>
<keyword evidence="3" id="KW-1185">Reference proteome</keyword>
<dbReference type="PANTHER" id="PTHR24373">
    <property type="entry name" value="SLIT RELATED LEUCINE-RICH REPEAT NEURONAL PROTEIN"/>
    <property type="match status" value="1"/>
</dbReference>
<evidence type="ECO:0000313" key="2">
    <source>
        <dbReference type="EMBL" id="QBM90043.1"/>
    </source>
</evidence>
<sequence length="348" mass="39136">MLLCDLALVPPEIGVHILNQLLPEDSRQMLTKLEIFDREKAPIQLEALGWLYARLYGRILVVYIDTGNLHNHESNCDFAATPTEMLLLSKDRLFLKTIPKKLEFKITRDMREHTQFQHSLSTFVEMILASWADKYFGAVPEIKFHLNGECTLAVSPTLMLVAILNVLANLTLLTHCNMSFLSITRTHIGQMFPHKWQGVFRHFASVKHLILDHNAISLATPNLPEFTGHNVKWPHSLESLSLAGNDLQTVSSTYLSELPNSLKRLSFSGNKIANFASNDATFLLATALPNLTELDLSENPYLSYLDARILGGSRNCTLTVNLKGCRLVGQCMESLQEQARQAHAVILF</sequence>